<feature type="domain" description="ATPase of the ABC class C-terminal" evidence="1">
    <location>
        <begin position="170"/>
        <end position="454"/>
    </location>
</feature>
<dbReference type="PANTHER" id="PTHR38149:SF1">
    <property type="entry name" value="ATPASE"/>
    <property type="match status" value="1"/>
</dbReference>
<dbReference type="Gene3D" id="3.40.50.300">
    <property type="entry name" value="P-loop containing nucleotide triphosphate hydrolases"/>
    <property type="match status" value="1"/>
</dbReference>
<dbReference type="GeneID" id="1477650"/>
<dbReference type="SUPFAM" id="SSF52540">
    <property type="entry name" value="P-loop containing nucleoside triphosphate hydrolases"/>
    <property type="match status" value="1"/>
</dbReference>
<name>A0A832T226_9EURY</name>
<proteinExistence type="predicted"/>
<dbReference type="EMBL" id="DUJS01000004">
    <property type="protein sequence ID" value="HII70500.1"/>
    <property type="molecule type" value="Genomic_DNA"/>
</dbReference>
<dbReference type="Proteomes" id="UP000619545">
    <property type="component" value="Unassembled WGS sequence"/>
</dbReference>
<dbReference type="PANTHER" id="PTHR38149">
    <property type="entry name" value="ATPASE"/>
    <property type="match status" value="1"/>
</dbReference>
<evidence type="ECO:0000259" key="1">
    <source>
        <dbReference type="Pfam" id="PF09818"/>
    </source>
</evidence>
<protein>
    <recommendedName>
        <fullName evidence="1">ATPase of the ABC class C-terminal domain-containing protein</fullName>
    </recommendedName>
</protein>
<comment type="caution">
    <text evidence="2">The sequence shown here is derived from an EMBL/GenBank/DDBJ whole genome shotgun (WGS) entry which is preliminary data.</text>
</comment>
<dbReference type="InterPro" id="IPR046834">
    <property type="entry name" value="ABC_ATPase_C"/>
</dbReference>
<dbReference type="Pfam" id="PF09818">
    <property type="entry name" value="ABC_ATPase"/>
    <property type="match status" value="1"/>
</dbReference>
<gene>
    <name evidence="2" type="ORF">HA336_04625</name>
</gene>
<reference evidence="2" key="1">
    <citation type="journal article" date="2020" name="bioRxiv">
        <title>A rank-normalized archaeal taxonomy based on genome phylogeny resolves widespread incomplete and uneven classifications.</title>
        <authorList>
            <person name="Rinke C."/>
            <person name="Chuvochina M."/>
            <person name="Mussig A.J."/>
            <person name="Chaumeil P.-A."/>
            <person name="Waite D.W."/>
            <person name="Whitman W.B."/>
            <person name="Parks D.H."/>
            <person name="Hugenholtz P."/>
        </authorList>
    </citation>
    <scope>NUCLEOTIDE SEQUENCE</scope>
    <source>
        <strain evidence="2">UBA8853</strain>
    </source>
</reference>
<evidence type="ECO:0000313" key="2">
    <source>
        <dbReference type="EMBL" id="HII70500.1"/>
    </source>
</evidence>
<dbReference type="InterPro" id="IPR027417">
    <property type="entry name" value="P-loop_NTPase"/>
</dbReference>
<dbReference type="RefSeq" id="WP_011018717.1">
    <property type="nucleotide sequence ID" value="NZ_DUJS01000004.1"/>
</dbReference>
<accession>A0A832T226</accession>
<dbReference type="InterPro" id="IPR019195">
    <property type="entry name" value="ABC_ATPase_put"/>
</dbReference>
<dbReference type="AlphaFoldDB" id="A0A832T226"/>
<evidence type="ECO:0000313" key="3">
    <source>
        <dbReference type="Proteomes" id="UP000619545"/>
    </source>
</evidence>
<sequence length="467" mass="52925">MRGLEEKIRTLQLPTDVRWCPKRMTDRSRGRRWYAVRGSDAVRVVLPVRVSRRDFKKVPKGAGDAAAHPIIEEIKRRSREEPDLYPLSGKLLDHKKVRKLTEPCTVVRLHGFRTPPLWMPGKSNRVLRRSREVLLTVRMLFPPDWSEERVLDGVYAALDALREVVREIPRKEILRTCDVVLDQRELRERLERGEIEHRGKRVVALIGDGARPARRLTDVRRHHRIAGPKPEPHIPFEVPEDPDADLVPLEIELPRTGERKRFLPIYEGELFAIAGANAQGKTTLVNAVEAGQDDHAPGDGREYVITVRRTAKAEAGIKRMNGEDVSLFFRELPPGYEGTPENVRGLASGSMKMAAEIQRALEEGAKILFIDEDKAAVNLLVPGVLTKELEGIRTLVEVRDEITSRGVTIVAATGVLDDFTAAADRAIVMEDHRPKPLNLREFRARLARYYLERARRYRSDAEGPEGG</sequence>
<organism evidence="2 3">
    <name type="scientific">Methanopyrus kandleri</name>
    <dbReference type="NCBI Taxonomy" id="2320"/>
    <lineage>
        <taxon>Archaea</taxon>
        <taxon>Methanobacteriati</taxon>
        <taxon>Methanobacteriota</taxon>
        <taxon>Methanomada group</taxon>
        <taxon>Methanopyri</taxon>
        <taxon>Methanopyrales</taxon>
        <taxon>Methanopyraceae</taxon>
        <taxon>Methanopyrus</taxon>
    </lineage>
</organism>